<dbReference type="InterPro" id="IPR020588">
    <property type="entry name" value="RecA_ATP-bd"/>
</dbReference>
<sequence length="298" mass="33014">MIKGVSALELLQRETTSTNRIKTLCKSLDKMLCGGIIIGKGIVELCGTPGSGKTLLCKILALNIQIPKSIGGPGMNAIYIDTEGSFSKNRLKEISKSTLSYINKKKLGSVTTDSLIENVKYMRVFDLEELTNLLLSLPNICKINSIGIIIIDSISMLIRICNINNQPYRLKMQQKIAKTLEKMSKEYSLSIIVTNHMTKKFTENDQKTRDNFLDSLKGKNLEPSLGLSWNSLICDRLILKSETSIISGNEAIHIIHVTNNIGETASFKVRFLLPLESIIISLQISPIGIQDNNDANIT</sequence>
<dbReference type="Proteomes" id="UP001071777">
    <property type="component" value="Unassembled WGS sequence"/>
</dbReference>
<comment type="subcellular location">
    <subcellularLocation>
        <location evidence="1">Nucleus</location>
    </subcellularLocation>
</comment>
<dbReference type="InterPro" id="IPR013632">
    <property type="entry name" value="Rad51_C"/>
</dbReference>
<evidence type="ECO:0000256" key="3">
    <source>
        <dbReference type="ARBA" id="ARBA00022763"/>
    </source>
</evidence>
<evidence type="ECO:0000256" key="2">
    <source>
        <dbReference type="ARBA" id="ARBA00022741"/>
    </source>
</evidence>
<evidence type="ECO:0000313" key="10">
    <source>
        <dbReference type="Proteomes" id="UP001071777"/>
    </source>
</evidence>
<dbReference type="InterPro" id="IPR052093">
    <property type="entry name" value="HR_Repair_Mediator"/>
</dbReference>
<feature type="domain" description="RecA family profile 1" evidence="8">
    <location>
        <begin position="17"/>
        <end position="197"/>
    </location>
</feature>
<evidence type="ECO:0000256" key="6">
    <source>
        <dbReference type="ARBA" id="ARBA00023242"/>
    </source>
</evidence>
<proteinExistence type="predicted"/>
<evidence type="ECO:0000313" key="9">
    <source>
        <dbReference type="EMBL" id="KAJ1610201.1"/>
    </source>
</evidence>
<dbReference type="InterPro" id="IPR027417">
    <property type="entry name" value="P-loop_NTPase"/>
</dbReference>
<dbReference type="SUPFAM" id="SSF52540">
    <property type="entry name" value="P-loop containing nucleoside triphosphate hydrolases"/>
    <property type="match status" value="1"/>
</dbReference>
<dbReference type="Pfam" id="PF08423">
    <property type="entry name" value="Rad51"/>
    <property type="match status" value="1"/>
</dbReference>
<keyword evidence="5" id="KW-0234">DNA repair</keyword>
<accession>A0ABQ8P8X6</accession>
<dbReference type="InterPro" id="IPR003593">
    <property type="entry name" value="AAA+_ATPase"/>
</dbReference>
<evidence type="ECO:0000256" key="1">
    <source>
        <dbReference type="ARBA" id="ARBA00004123"/>
    </source>
</evidence>
<keyword evidence="2" id="KW-0547">Nucleotide-binding</keyword>
<dbReference type="EMBL" id="JAPCXB010000071">
    <property type="protein sequence ID" value="KAJ1610201.1"/>
    <property type="molecule type" value="Genomic_DNA"/>
</dbReference>
<dbReference type="PANTHER" id="PTHR46239">
    <property type="entry name" value="DNA REPAIR PROTEIN RAD51 HOMOLOG 3 RAD51C"/>
    <property type="match status" value="1"/>
</dbReference>
<evidence type="ECO:0000259" key="8">
    <source>
        <dbReference type="PROSITE" id="PS50162"/>
    </source>
</evidence>
<keyword evidence="10" id="KW-1185">Reference proteome</keyword>
<protein>
    <recommendedName>
        <fullName evidence="7">DNA repair protein RAD51 homolog 3</fullName>
    </recommendedName>
</protein>
<gene>
    <name evidence="9" type="ORF">OJ252_1961</name>
</gene>
<name>A0ABQ8P8X6_9CRYT</name>
<reference evidence="9" key="1">
    <citation type="submission" date="2022-10" db="EMBL/GenBank/DDBJ databases">
        <title>Adaptive evolution leads to modifications in subtelomeric GC content in a zoonotic Cryptosporidium species.</title>
        <authorList>
            <person name="Li J."/>
            <person name="Feng Y."/>
            <person name="Xiao L."/>
        </authorList>
    </citation>
    <scope>NUCLEOTIDE SEQUENCE</scope>
    <source>
        <strain evidence="9">25894</strain>
    </source>
</reference>
<keyword evidence="4" id="KW-0067">ATP-binding</keyword>
<keyword evidence="3" id="KW-0227">DNA damage</keyword>
<evidence type="ECO:0000256" key="7">
    <source>
        <dbReference type="ARBA" id="ARBA00040674"/>
    </source>
</evidence>
<dbReference type="SMART" id="SM00382">
    <property type="entry name" value="AAA"/>
    <property type="match status" value="1"/>
</dbReference>
<evidence type="ECO:0000256" key="4">
    <source>
        <dbReference type="ARBA" id="ARBA00022840"/>
    </source>
</evidence>
<keyword evidence="6" id="KW-0539">Nucleus</keyword>
<evidence type="ECO:0000256" key="5">
    <source>
        <dbReference type="ARBA" id="ARBA00023204"/>
    </source>
</evidence>
<comment type="caution">
    <text evidence="9">The sequence shown here is derived from an EMBL/GenBank/DDBJ whole genome shotgun (WGS) entry which is preliminary data.</text>
</comment>
<organism evidence="9 10">
    <name type="scientific">Cryptosporidium canis</name>
    <dbReference type="NCBI Taxonomy" id="195482"/>
    <lineage>
        <taxon>Eukaryota</taxon>
        <taxon>Sar</taxon>
        <taxon>Alveolata</taxon>
        <taxon>Apicomplexa</taxon>
        <taxon>Conoidasida</taxon>
        <taxon>Coccidia</taxon>
        <taxon>Eucoccidiorida</taxon>
        <taxon>Eimeriorina</taxon>
        <taxon>Cryptosporidiidae</taxon>
        <taxon>Cryptosporidium</taxon>
    </lineage>
</organism>
<dbReference type="PROSITE" id="PS50162">
    <property type="entry name" value="RECA_2"/>
    <property type="match status" value="1"/>
</dbReference>
<dbReference type="Gene3D" id="3.40.50.300">
    <property type="entry name" value="P-loop containing nucleotide triphosphate hydrolases"/>
    <property type="match status" value="1"/>
</dbReference>
<dbReference type="PANTHER" id="PTHR46239:SF1">
    <property type="entry name" value="DNA REPAIR PROTEIN RAD51 HOMOLOG 3"/>
    <property type="match status" value="1"/>
</dbReference>